<sequence length="77" mass="8129">MSMQQDDRVERIVDISTDDRVDKAMGSQSFNFNGVDESSSGDLDGHQAVGNTLEAGGEVSVAIVDVDPNTIAESAVQ</sequence>
<proteinExistence type="predicted"/>
<gene>
    <name evidence="2" type="primary">Acey_s0272.g916</name>
    <name evidence="2" type="ORF">Y032_0272g916</name>
</gene>
<dbReference type="Proteomes" id="UP000024635">
    <property type="component" value="Unassembled WGS sequence"/>
</dbReference>
<feature type="region of interest" description="Disordered" evidence="1">
    <location>
        <begin position="25"/>
        <end position="49"/>
    </location>
</feature>
<organism evidence="2 3">
    <name type="scientific">Ancylostoma ceylanicum</name>
    <dbReference type="NCBI Taxonomy" id="53326"/>
    <lineage>
        <taxon>Eukaryota</taxon>
        <taxon>Metazoa</taxon>
        <taxon>Ecdysozoa</taxon>
        <taxon>Nematoda</taxon>
        <taxon>Chromadorea</taxon>
        <taxon>Rhabditida</taxon>
        <taxon>Rhabditina</taxon>
        <taxon>Rhabditomorpha</taxon>
        <taxon>Strongyloidea</taxon>
        <taxon>Ancylostomatidae</taxon>
        <taxon>Ancylostomatinae</taxon>
        <taxon>Ancylostoma</taxon>
    </lineage>
</organism>
<reference evidence="3" key="1">
    <citation type="journal article" date="2015" name="Nat. Genet.">
        <title>The genome and transcriptome of the zoonotic hookworm Ancylostoma ceylanicum identify infection-specific gene families.</title>
        <authorList>
            <person name="Schwarz E.M."/>
            <person name="Hu Y."/>
            <person name="Antoshechkin I."/>
            <person name="Miller M.M."/>
            <person name="Sternberg P.W."/>
            <person name="Aroian R.V."/>
        </authorList>
    </citation>
    <scope>NUCLEOTIDE SEQUENCE</scope>
    <source>
        <strain evidence="3">HY135</strain>
    </source>
</reference>
<dbReference type="AlphaFoldDB" id="A0A016S843"/>
<name>A0A016S843_9BILA</name>
<evidence type="ECO:0000256" key="1">
    <source>
        <dbReference type="SAM" id="MobiDB-lite"/>
    </source>
</evidence>
<keyword evidence="3" id="KW-1185">Reference proteome</keyword>
<feature type="compositionally biased region" description="Polar residues" evidence="1">
    <location>
        <begin position="26"/>
        <end position="41"/>
    </location>
</feature>
<evidence type="ECO:0000313" key="2">
    <source>
        <dbReference type="EMBL" id="EYB86818.1"/>
    </source>
</evidence>
<evidence type="ECO:0000313" key="3">
    <source>
        <dbReference type="Proteomes" id="UP000024635"/>
    </source>
</evidence>
<protein>
    <submittedName>
        <fullName evidence="2">Uncharacterized protein</fullName>
    </submittedName>
</protein>
<accession>A0A016S843</accession>
<comment type="caution">
    <text evidence="2">The sequence shown here is derived from an EMBL/GenBank/DDBJ whole genome shotgun (WGS) entry which is preliminary data.</text>
</comment>
<dbReference type="EMBL" id="JARK01001608">
    <property type="protein sequence ID" value="EYB86818.1"/>
    <property type="molecule type" value="Genomic_DNA"/>
</dbReference>